<evidence type="ECO:0000256" key="7">
    <source>
        <dbReference type="ARBA" id="ARBA00023288"/>
    </source>
</evidence>
<evidence type="ECO:0008006" key="10">
    <source>
        <dbReference type="Google" id="ProtNLM"/>
    </source>
</evidence>
<dbReference type="RefSeq" id="WP_148730513.1">
    <property type="nucleotide sequence ID" value="NZ_DAIMPP010000157.1"/>
</dbReference>
<keyword evidence="5" id="KW-0564">Palmitate</keyword>
<evidence type="ECO:0000256" key="3">
    <source>
        <dbReference type="ARBA" id="ARBA00022729"/>
    </source>
</evidence>
<evidence type="ECO:0000313" key="9">
    <source>
        <dbReference type="Proteomes" id="UP000324383"/>
    </source>
</evidence>
<comment type="subcellular location">
    <subcellularLocation>
        <location evidence="1">Cell outer membrane</location>
    </subcellularLocation>
</comment>
<evidence type="ECO:0000256" key="2">
    <source>
        <dbReference type="ARBA" id="ARBA00007248"/>
    </source>
</evidence>
<dbReference type="Proteomes" id="UP000324383">
    <property type="component" value="Unassembled WGS sequence"/>
</dbReference>
<reference evidence="8 9" key="1">
    <citation type="submission" date="2019-07" db="EMBL/GenBank/DDBJ databases">
        <title>Draft Genome Sequences of Bacteroides pyogenes Strains Isolated from the Uterus Holstein Dairy Cows with Metritis.</title>
        <authorList>
            <person name="Cunha F."/>
            <person name="Galvao K.N."/>
            <person name="Jeon S.J."/>
            <person name="Jeong K.C."/>
        </authorList>
    </citation>
    <scope>NUCLEOTIDE SEQUENCE [LARGE SCALE GENOMIC DNA]</scope>
    <source>
        <strain evidence="8 9">KG-31</strain>
    </source>
</reference>
<evidence type="ECO:0000256" key="6">
    <source>
        <dbReference type="ARBA" id="ARBA00023237"/>
    </source>
</evidence>
<keyword evidence="9" id="KW-1185">Reference proteome</keyword>
<dbReference type="Gene3D" id="2.60.40.2090">
    <property type="match status" value="1"/>
</dbReference>
<gene>
    <name evidence="8" type="ORF">FNJ60_08635</name>
</gene>
<comment type="similarity">
    <text evidence="2">Belongs to the bacteroidetes fimbrillin superfamily. FimB/Mfa2 family.</text>
</comment>
<accession>A0A5D3FI46</accession>
<evidence type="ECO:0000256" key="5">
    <source>
        <dbReference type="ARBA" id="ARBA00023139"/>
    </source>
</evidence>
<dbReference type="AlphaFoldDB" id="A0A5D3FI46"/>
<dbReference type="GO" id="GO:0009279">
    <property type="term" value="C:cell outer membrane"/>
    <property type="evidence" value="ECO:0007669"/>
    <property type="project" value="UniProtKB-SubCell"/>
</dbReference>
<sequence length="323" mass="36470">MNVLKKILMTLFALGTILWGCDSLIYDDLKDCPQGVYVKFYSKTPCASEPTFIGNVSNLHLFAFNEKDELVSVTTQKDVSLSRDYEVLVPIRNGYYTFMGWAGVNDFFTLPDFKEGVTTKKDVMLTLKAAEKKAVSLGAHQVWYGTSPVVMLEDPSDIGSDFKHTDVNLQEATNRINVEVEIHESIREDADPKEFVVEITSANGTMNIDGSMPLGSDILTYPSTTTYTQDGVKAQFTLMDLKTGYNNVLTVKNIKTDEIIWKGDLIGSILLKNEQVNLACQHDFNVKFVIKDKCLDCWTYICWAIYVNDWQIHSYETELGNDH</sequence>
<dbReference type="Pfam" id="PF08842">
    <property type="entry name" value="Mfa2"/>
    <property type="match status" value="1"/>
</dbReference>
<proteinExistence type="inferred from homology"/>
<dbReference type="EMBL" id="VKLW01000017">
    <property type="protein sequence ID" value="TYK33317.1"/>
    <property type="molecule type" value="Genomic_DNA"/>
</dbReference>
<dbReference type="Gene3D" id="2.60.40.2100">
    <property type="match status" value="1"/>
</dbReference>
<keyword evidence="4" id="KW-0472">Membrane</keyword>
<organism evidence="8 9">
    <name type="scientific">Bacteroides pyogenes</name>
    <dbReference type="NCBI Taxonomy" id="310300"/>
    <lineage>
        <taxon>Bacteria</taxon>
        <taxon>Pseudomonadati</taxon>
        <taxon>Bacteroidota</taxon>
        <taxon>Bacteroidia</taxon>
        <taxon>Bacteroidales</taxon>
        <taxon>Bacteroidaceae</taxon>
        <taxon>Bacteroides</taxon>
    </lineage>
</organism>
<keyword evidence="7" id="KW-0449">Lipoprotein</keyword>
<dbReference type="InterPro" id="IPR014941">
    <property type="entry name" value="FimB/Mfa2/Mfa3"/>
</dbReference>
<evidence type="ECO:0000256" key="4">
    <source>
        <dbReference type="ARBA" id="ARBA00023136"/>
    </source>
</evidence>
<keyword evidence="6" id="KW-0998">Cell outer membrane</keyword>
<name>A0A5D3FI46_9BACE</name>
<protein>
    <recommendedName>
        <fullName evidence="10">FimB/Mfa2 family fimbrial subunit</fullName>
    </recommendedName>
</protein>
<evidence type="ECO:0000313" key="8">
    <source>
        <dbReference type="EMBL" id="TYK33317.1"/>
    </source>
</evidence>
<keyword evidence="3" id="KW-0732">Signal</keyword>
<evidence type="ECO:0000256" key="1">
    <source>
        <dbReference type="ARBA" id="ARBA00004442"/>
    </source>
</evidence>
<comment type="caution">
    <text evidence="8">The sequence shown here is derived from an EMBL/GenBank/DDBJ whole genome shotgun (WGS) entry which is preliminary data.</text>
</comment>